<feature type="domain" description="RNA polymerase sigma-70 region 2" evidence="2">
    <location>
        <begin position="32"/>
        <end position="90"/>
    </location>
</feature>
<keyword evidence="5" id="KW-1185">Reference proteome</keyword>
<feature type="compositionally biased region" description="Low complexity" evidence="1">
    <location>
        <begin position="351"/>
        <end position="363"/>
    </location>
</feature>
<dbReference type="InterPro" id="IPR017853">
    <property type="entry name" value="GH"/>
</dbReference>
<dbReference type="Proteomes" id="UP001614394">
    <property type="component" value="Unassembled WGS sequence"/>
</dbReference>
<dbReference type="Pfam" id="PF04542">
    <property type="entry name" value="Sigma70_r2"/>
    <property type="match status" value="1"/>
</dbReference>
<dbReference type="PANTHER" id="PTHR34154:SF3">
    <property type="entry name" value="ALKALI-SENSITIVE LINKAGE PROTEIN 1"/>
    <property type="match status" value="1"/>
</dbReference>
<dbReference type="RefSeq" id="WP_399649332.1">
    <property type="nucleotide sequence ID" value="NZ_JBITYG010000004.1"/>
</dbReference>
<evidence type="ECO:0000259" key="2">
    <source>
        <dbReference type="Pfam" id="PF04542"/>
    </source>
</evidence>
<dbReference type="PANTHER" id="PTHR34154">
    <property type="entry name" value="ALKALI-SENSITIVE LINKAGE PROTEIN 1"/>
    <property type="match status" value="1"/>
</dbReference>
<feature type="region of interest" description="Disordered" evidence="1">
    <location>
        <begin position="91"/>
        <end position="110"/>
    </location>
</feature>
<feature type="domain" description="Asl1-like glycosyl hydrolase catalytic" evidence="3">
    <location>
        <begin position="426"/>
        <end position="646"/>
    </location>
</feature>
<feature type="compositionally biased region" description="Low complexity" evidence="1">
    <location>
        <begin position="278"/>
        <end position="298"/>
    </location>
</feature>
<name>A0ABW8C9T0_9ACTN</name>
<feature type="region of interest" description="Disordered" evidence="1">
    <location>
        <begin position="278"/>
        <end position="312"/>
    </location>
</feature>
<feature type="region of interest" description="Disordered" evidence="1">
    <location>
        <begin position="351"/>
        <end position="396"/>
    </location>
</feature>
<comment type="caution">
    <text evidence="4">The sequence shown here is derived from an EMBL/GenBank/DDBJ whole genome shotgun (WGS) entry which is preliminary data.</text>
</comment>
<accession>A0ABW8C9T0</accession>
<dbReference type="InterPro" id="IPR007627">
    <property type="entry name" value="RNA_pol_sigma70_r2"/>
</dbReference>
<protein>
    <submittedName>
        <fullName evidence="4">Sigma-70 family RNA polymerase sigma factor</fullName>
    </submittedName>
</protein>
<dbReference type="InterPro" id="IPR024655">
    <property type="entry name" value="Asl1_glyco_hydro_catalytic"/>
</dbReference>
<evidence type="ECO:0000313" key="4">
    <source>
        <dbReference type="EMBL" id="MFI9102120.1"/>
    </source>
</evidence>
<dbReference type="EMBL" id="JBITYG010000004">
    <property type="protein sequence ID" value="MFI9102120.1"/>
    <property type="molecule type" value="Genomic_DNA"/>
</dbReference>
<organism evidence="4 5">
    <name type="scientific">Streptomyces fildesensis</name>
    <dbReference type="NCBI Taxonomy" id="375757"/>
    <lineage>
        <taxon>Bacteria</taxon>
        <taxon>Bacillati</taxon>
        <taxon>Actinomycetota</taxon>
        <taxon>Actinomycetes</taxon>
        <taxon>Kitasatosporales</taxon>
        <taxon>Streptomycetaceae</taxon>
        <taxon>Streptomyces</taxon>
    </lineage>
</organism>
<dbReference type="InterPro" id="IPR013325">
    <property type="entry name" value="RNA_pol_sigma_r2"/>
</dbReference>
<gene>
    <name evidence="4" type="ORF">ACIGXA_16505</name>
</gene>
<evidence type="ECO:0000259" key="3">
    <source>
        <dbReference type="Pfam" id="PF11790"/>
    </source>
</evidence>
<reference evidence="4 5" key="1">
    <citation type="submission" date="2024-10" db="EMBL/GenBank/DDBJ databases">
        <title>The Natural Products Discovery Center: Release of the First 8490 Sequenced Strains for Exploring Actinobacteria Biosynthetic Diversity.</title>
        <authorList>
            <person name="Kalkreuter E."/>
            <person name="Kautsar S.A."/>
            <person name="Yang D."/>
            <person name="Bader C.D."/>
            <person name="Teijaro C.N."/>
            <person name="Fluegel L."/>
            <person name="Davis C.M."/>
            <person name="Simpson J.R."/>
            <person name="Lauterbach L."/>
            <person name="Steele A.D."/>
            <person name="Gui C."/>
            <person name="Meng S."/>
            <person name="Li G."/>
            <person name="Viehrig K."/>
            <person name="Ye F."/>
            <person name="Su P."/>
            <person name="Kiefer A.F."/>
            <person name="Nichols A."/>
            <person name="Cepeda A.J."/>
            <person name="Yan W."/>
            <person name="Fan B."/>
            <person name="Jiang Y."/>
            <person name="Adhikari A."/>
            <person name="Zheng C.-J."/>
            <person name="Schuster L."/>
            <person name="Cowan T.M."/>
            <person name="Smanski M.J."/>
            <person name="Chevrette M.G."/>
            <person name="De Carvalho L.P.S."/>
            <person name="Shen B."/>
        </authorList>
    </citation>
    <scope>NUCLEOTIDE SEQUENCE [LARGE SCALE GENOMIC DNA]</scope>
    <source>
        <strain evidence="4 5">NPDC053399</strain>
    </source>
</reference>
<dbReference type="Gene3D" id="3.20.20.80">
    <property type="entry name" value="Glycosidases"/>
    <property type="match status" value="1"/>
</dbReference>
<dbReference type="Pfam" id="PF11790">
    <property type="entry name" value="Glyco_hydro_cc"/>
    <property type="match status" value="1"/>
</dbReference>
<dbReference type="InterPro" id="IPR053183">
    <property type="entry name" value="ASL1"/>
</dbReference>
<dbReference type="NCBIfam" id="TIGR02937">
    <property type="entry name" value="sigma70-ECF"/>
    <property type="match status" value="1"/>
</dbReference>
<evidence type="ECO:0000313" key="5">
    <source>
        <dbReference type="Proteomes" id="UP001614394"/>
    </source>
</evidence>
<dbReference type="SUPFAM" id="SSF88946">
    <property type="entry name" value="Sigma2 domain of RNA polymerase sigma factors"/>
    <property type="match status" value="1"/>
</dbReference>
<dbReference type="InterPro" id="IPR014284">
    <property type="entry name" value="RNA_pol_sigma-70_dom"/>
</dbReference>
<dbReference type="SUPFAM" id="SSF51445">
    <property type="entry name" value="(Trans)glycosidases"/>
    <property type="match status" value="1"/>
</dbReference>
<feature type="compositionally biased region" description="Low complexity" evidence="1">
    <location>
        <begin position="370"/>
        <end position="395"/>
    </location>
</feature>
<proteinExistence type="predicted"/>
<evidence type="ECO:0000256" key="1">
    <source>
        <dbReference type="SAM" id="MobiDB-lite"/>
    </source>
</evidence>
<sequence>MRGTERSGGPDTGTVIAARGGDRRALDELLADCVPLVYNIVGRALNGHSDVDDVVQETLLRIVRGLPDLRDPRSFRSWMVAIAVHQVRDREQQHRAARHHRADLETAEQLPDPGSDFAALTILRLRLTDQRREVAEATRWLDGDDQELLALWWLEQTGELDRAELTVALGLSGRHAAVRVQRMKEQMETARAVVRALHHVGHPGSCTELAALTRDWDGTPSPLWRKRLARHVRGCAACGGQIGELLPMNRLLGGLPLLVPPAGLVAHALPAAAPHTAVPHAHTVPPHPSGPSGAPGRPRAAHSRPPRGARSVFRRPPVAGAAALAAAAVIVAGVLVATHLTANPPGPLAADAAPAPTVSTSAPRTPPAAAPSGIPSAVPTPSRTPTPSATGTPSRYPVPAATVPVARSAKKGVGVWTFPGVDKALTQSGASWYYTWSTQHQGVAGSGTAGFVPMIWGAASVTDAALAQARAASPYLLGFNEPDMAAQSNMTVEQALSLWPRLTAAGRTVGSPAVAYGGDTAGGWLDRFMSGAAARGYRVDFIALHWYGGDFSTPAAVSQLKSYLQAVHDRYHKPIWLTEYALIDFSHGTRFPTPQQQASFVTASTTMLAALPYLQRYAWFGLPASDTAPSSGLFRSGAVATEAGRAFRAAR</sequence>
<dbReference type="Gene3D" id="1.10.1740.10">
    <property type="match status" value="1"/>
</dbReference>